<dbReference type="NCBIfam" id="TIGR02532">
    <property type="entry name" value="IV_pilin_GFxxxE"/>
    <property type="match status" value="1"/>
</dbReference>
<reference evidence="4 5" key="1">
    <citation type="submission" date="2024-05" db="EMBL/GenBank/DDBJ databases">
        <authorList>
            <person name="Kim H.-Y."/>
            <person name="Kim E."/>
            <person name="Cai Y."/>
            <person name="Yang S.-M."/>
            <person name="Lee W."/>
        </authorList>
    </citation>
    <scope>NUCLEOTIDE SEQUENCE [LARGE SCALE GENOMIC DNA]</scope>
    <source>
        <strain evidence="4 5">FBL11</strain>
    </source>
</reference>
<protein>
    <submittedName>
        <fullName evidence="4">Prepilin-type N-terminal cleavage/methylation domain-containing protein</fullName>
    </submittedName>
</protein>
<dbReference type="InterPro" id="IPR012902">
    <property type="entry name" value="N_methyl_site"/>
</dbReference>
<feature type="transmembrane region" description="Helical" evidence="3">
    <location>
        <begin position="12"/>
        <end position="32"/>
    </location>
</feature>
<keyword evidence="3" id="KW-1133">Transmembrane helix</keyword>
<keyword evidence="2" id="KW-0488">Methylation</keyword>
<evidence type="ECO:0000313" key="5">
    <source>
        <dbReference type="Proteomes" id="UP001461960"/>
    </source>
</evidence>
<evidence type="ECO:0000256" key="2">
    <source>
        <dbReference type="ARBA" id="ARBA00022481"/>
    </source>
</evidence>
<evidence type="ECO:0000313" key="4">
    <source>
        <dbReference type="EMBL" id="MEN2752035.1"/>
    </source>
</evidence>
<keyword evidence="3" id="KW-0812">Transmembrane</keyword>
<dbReference type="PANTHER" id="PTHR30093:SF34">
    <property type="entry name" value="PREPILIN PEPTIDASE-DEPENDENT PROTEIN D"/>
    <property type="match status" value="1"/>
</dbReference>
<keyword evidence="5" id="KW-1185">Reference proteome</keyword>
<dbReference type="InterPro" id="IPR045584">
    <property type="entry name" value="Pilin-like"/>
</dbReference>
<dbReference type="EMBL" id="JBDGHN010000005">
    <property type="protein sequence ID" value="MEN2752035.1"/>
    <property type="molecule type" value="Genomic_DNA"/>
</dbReference>
<name>A0ABU9XDC3_9GAMM</name>
<sequence>MSQQLQKGFTVVEMMIVVVIIGLLAAIATPLYTQYTSKAQQNACLSEVKGYSNKVFYTLNDEKHTSVSLVAPVISACQSITDATGWTLETQQKIIATAKHPSNARIECDIPNGSPCRILP</sequence>
<gene>
    <name evidence="4" type="ORF">AAIR29_10375</name>
</gene>
<dbReference type="PANTHER" id="PTHR30093">
    <property type="entry name" value="GENERAL SECRETION PATHWAY PROTEIN G"/>
    <property type="match status" value="1"/>
</dbReference>
<dbReference type="Proteomes" id="UP001461960">
    <property type="component" value="Unassembled WGS sequence"/>
</dbReference>
<proteinExistence type="inferred from homology"/>
<accession>A0ABU9XDC3</accession>
<evidence type="ECO:0000256" key="1">
    <source>
        <dbReference type="ARBA" id="ARBA00005233"/>
    </source>
</evidence>
<keyword evidence="3" id="KW-0472">Membrane</keyword>
<comment type="caution">
    <text evidence="4">The sequence shown here is derived from an EMBL/GenBank/DDBJ whole genome shotgun (WGS) entry which is preliminary data.</text>
</comment>
<organism evidence="4 5">
    <name type="scientific">Psychrobacter saeujeotis</name>
    <dbReference type="NCBI Taxonomy" id="3143436"/>
    <lineage>
        <taxon>Bacteria</taxon>
        <taxon>Pseudomonadati</taxon>
        <taxon>Pseudomonadota</taxon>
        <taxon>Gammaproteobacteria</taxon>
        <taxon>Moraxellales</taxon>
        <taxon>Moraxellaceae</taxon>
        <taxon>Psychrobacter</taxon>
    </lineage>
</organism>
<comment type="similarity">
    <text evidence="1">Belongs to the N-Me-Phe pilin family.</text>
</comment>
<dbReference type="Gene3D" id="3.30.700.10">
    <property type="entry name" value="Glycoprotein, Type 4 Pilin"/>
    <property type="match status" value="1"/>
</dbReference>
<evidence type="ECO:0000256" key="3">
    <source>
        <dbReference type="SAM" id="Phobius"/>
    </source>
</evidence>
<dbReference type="Pfam" id="PF07963">
    <property type="entry name" value="N_methyl"/>
    <property type="match status" value="1"/>
</dbReference>
<dbReference type="RefSeq" id="WP_299218313.1">
    <property type="nucleotide sequence ID" value="NZ_JBDGHN010000005.1"/>
</dbReference>
<dbReference type="SUPFAM" id="SSF54523">
    <property type="entry name" value="Pili subunits"/>
    <property type="match status" value="1"/>
</dbReference>